<sequence length="232" mass="26735">MGDTETYAIDDVAFIGRTVGEYEKMFDIDLSAWEGESVLDCPGGACAFVAEANRRDIDAVGADMLYHVPPEKLREKCERDIDTAIAGFDGVEDQFVWQFYDDVADVRDHWTRAYEEFIADYADYHDTDRYVKAELPDLPYADDSFSLVLSAHLLFLYMDKLEHEFHRESLLELARVASDEVRVYPLERFDGKRYPRLDDLCETLADAGHETEIRSVPFEFQQGADELMRIKV</sequence>
<gene>
    <name evidence="1" type="ORF">M0R88_02650</name>
</gene>
<proteinExistence type="predicted"/>
<dbReference type="Proteomes" id="UP000830434">
    <property type="component" value="Chromosome"/>
</dbReference>
<dbReference type="KEGG" id="haxz:M0R88_02650"/>
<dbReference type="EMBL" id="CP096658">
    <property type="protein sequence ID" value="UPW01008.1"/>
    <property type="molecule type" value="Genomic_DNA"/>
</dbReference>
<evidence type="ECO:0008006" key="3">
    <source>
        <dbReference type="Google" id="ProtNLM"/>
    </source>
</evidence>
<accession>A0A8U0IJQ0</accession>
<name>A0A8U0IJQ0_9EURY</name>
<keyword evidence="2" id="KW-1185">Reference proteome</keyword>
<evidence type="ECO:0000313" key="1">
    <source>
        <dbReference type="EMBL" id="UPW01008.1"/>
    </source>
</evidence>
<dbReference type="GeneID" id="72188719"/>
<dbReference type="AlphaFoldDB" id="A0A8U0IJQ0"/>
<protein>
    <recommendedName>
        <fullName evidence="3">Class I SAM-dependent methyltransferase</fullName>
    </recommendedName>
</protein>
<reference evidence="1" key="1">
    <citation type="submission" date="2022-04" db="EMBL/GenBank/DDBJ databases">
        <title>Diverse halophilic archaea isolated from saline environments.</title>
        <authorList>
            <person name="Cui H.-L."/>
        </authorList>
    </citation>
    <scope>NUCLEOTIDE SEQUENCE</scope>
    <source>
        <strain evidence="1">XZYJT40</strain>
    </source>
</reference>
<dbReference type="RefSeq" id="WP_248655415.1">
    <property type="nucleotide sequence ID" value="NZ_CP096658.1"/>
</dbReference>
<organism evidence="1 2">
    <name type="scientific">Halorussus gelatinilyticus</name>
    <dbReference type="NCBI Taxonomy" id="2937524"/>
    <lineage>
        <taxon>Archaea</taxon>
        <taxon>Methanobacteriati</taxon>
        <taxon>Methanobacteriota</taxon>
        <taxon>Stenosarchaea group</taxon>
        <taxon>Halobacteria</taxon>
        <taxon>Halobacteriales</taxon>
        <taxon>Haladaptataceae</taxon>
        <taxon>Halorussus</taxon>
    </lineage>
</organism>
<evidence type="ECO:0000313" key="2">
    <source>
        <dbReference type="Proteomes" id="UP000830434"/>
    </source>
</evidence>